<dbReference type="InterPro" id="IPR036236">
    <property type="entry name" value="Znf_C2H2_sf"/>
</dbReference>
<organism evidence="2 3">
    <name type="scientific">Adineta steineri</name>
    <dbReference type="NCBI Taxonomy" id="433720"/>
    <lineage>
        <taxon>Eukaryota</taxon>
        <taxon>Metazoa</taxon>
        <taxon>Spiralia</taxon>
        <taxon>Gnathifera</taxon>
        <taxon>Rotifera</taxon>
        <taxon>Eurotatoria</taxon>
        <taxon>Bdelloidea</taxon>
        <taxon>Adinetida</taxon>
        <taxon>Adinetidae</taxon>
        <taxon>Adineta</taxon>
    </lineage>
</organism>
<name>A0A820ENQ2_9BILA</name>
<accession>A0A820ENQ2</accession>
<reference evidence="2" key="1">
    <citation type="submission" date="2021-02" db="EMBL/GenBank/DDBJ databases">
        <authorList>
            <person name="Nowell W R."/>
        </authorList>
    </citation>
    <scope>NUCLEOTIDE SEQUENCE</scope>
</reference>
<proteinExistence type="predicted"/>
<dbReference type="Proteomes" id="UP000663868">
    <property type="component" value="Unassembled WGS sequence"/>
</dbReference>
<dbReference type="EMBL" id="CAJOBB010010686">
    <property type="protein sequence ID" value="CAF4249076.1"/>
    <property type="molecule type" value="Genomic_DNA"/>
</dbReference>
<dbReference type="PANTHER" id="PTHR31434:SF2">
    <property type="entry name" value="S PHASE CYCLIN A-ASSOCIATED PROTEIN IN THE ENDOPLASMIC RETICULUM"/>
    <property type="match status" value="1"/>
</dbReference>
<feature type="non-terminal residue" evidence="2">
    <location>
        <position position="1"/>
    </location>
</feature>
<evidence type="ECO:0000313" key="3">
    <source>
        <dbReference type="Proteomes" id="UP000663868"/>
    </source>
</evidence>
<gene>
    <name evidence="2" type="ORF">KXQ929_LOCUS42704</name>
</gene>
<feature type="region of interest" description="Disordered" evidence="1">
    <location>
        <begin position="157"/>
        <end position="187"/>
    </location>
</feature>
<feature type="compositionally biased region" description="Polar residues" evidence="1">
    <location>
        <begin position="176"/>
        <end position="187"/>
    </location>
</feature>
<evidence type="ECO:0000256" key="1">
    <source>
        <dbReference type="SAM" id="MobiDB-lite"/>
    </source>
</evidence>
<comment type="caution">
    <text evidence="2">The sequence shown here is derived from an EMBL/GenBank/DDBJ whole genome shotgun (WGS) entry which is preliminary data.</text>
</comment>
<dbReference type="PANTHER" id="PTHR31434">
    <property type="entry name" value="S PHASE CYCLIN A-ASSOCIATED PROTEIN IN THE ENDOPLASMIC RETICULUM"/>
    <property type="match status" value="1"/>
</dbReference>
<dbReference type="AlphaFoldDB" id="A0A820ENQ2"/>
<evidence type="ECO:0000313" key="2">
    <source>
        <dbReference type="EMBL" id="CAF4249076.1"/>
    </source>
</evidence>
<dbReference type="SUPFAM" id="SSF57667">
    <property type="entry name" value="beta-beta-alpha zinc fingers"/>
    <property type="match status" value="1"/>
</dbReference>
<protein>
    <submittedName>
        <fullName evidence="2">Uncharacterized protein</fullName>
    </submittedName>
</protein>
<sequence length="508" mass="59583">LLKAKKAGDEDLKGQEIAFIKLLQQENRRQTLKERYQKEEQFKQYLEDERVRKHDEHKQRELAAENRRKELEVLRQTRLNQMQEKWKTKERMIEQHLIEKRKQKQTAAIAKQKTFQQKRAEHVAYLKTTTVELKKKLALKQEEGTRRHVTQIEEIRRKATEMSVLRGPSAEDQHHTSPTNDNNKTTTSEDIIATRKCCTICNILLASDLHLHTHLRGTRHNQLLVERLNQKNENRMKKQATQEDIDTFNTECIVTVTNDDIVRQEMAFNRERKHTMKKRAKKLRLRMTQRSTAYEAENAQRPYLTSTHKARIQRFLNELEKSLNTTTRKEPLNTTNFLACQRILTEFVKIFDIHGYEKDSPLEQRVFFSLNGYTTLTKLIELRAECHKPPLAPESLIALTVSVYRAATHNNVDNALYILNSGKILILVESLVRHLTGLKIDDLTTSNNDHQSESEKLAQIDLVTNLAEILASLITMYNSVMNDIRKHETETNEDKLIISRLTDFIRYS</sequence>